<dbReference type="AlphaFoldDB" id="A0A7J5Z1N4"/>
<feature type="compositionally biased region" description="Polar residues" evidence="1">
    <location>
        <begin position="133"/>
        <end position="156"/>
    </location>
</feature>
<evidence type="ECO:0000313" key="2">
    <source>
        <dbReference type="EMBL" id="KAF3855590.1"/>
    </source>
</evidence>
<evidence type="ECO:0000313" key="3">
    <source>
        <dbReference type="Proteomes" id="UP000518266"/>
    </source>
</evidence>
<reference evidence="2 3" key="1">
    <citation type="submission" date="2020-03" db="EMBL/GenBank/DDBJ databases">
        <title>Dissostichus mawsoni Genome sequencing and assembly.</title>
        <authorList>
            <person name="Park H."/>
        </authorList>
    </citation>
    <scope>NUCLEOTIDE SEQUENCE [LARGE SCALE GENOMIC DNA]</scope>
    <source>
        <strain evidence="2">DM0001</strain>
        <tissue evidence="2">Muscle</tissue>
    </source>
</reference>
<dbReference type="Proteomes" id="UP000518266">
    <property type="component" value="Unassembled WGS sequence"/>
</dbReference>
<comment type="caution">
    <text evidence="2">The sequence shown here is derived from an EMBL/GenBank/DDBJ whole genome shotgun (WGS) entry which is preliminary data.</text>
</comment>
<feature type="compositionally biased region" description="Acidic residues" evidence="1">
    <location>
        <begin position="176"/>
        <end position="195"/>
    </location>
</feature>
<keyword evidence="3" id="KW-1185">Reference proteome</keyword>
<feature type="compositionally biased region" description="Polar residues" evidence="1">
    <location>
        <begin position="197"/>
        <end position="224"/>
    </location>
</feature>
<feature type="region of interest" description="Disordered" evidence="1">
    <location>
        <begin position="92"/>
        <end position="224"/>
    </location>
</feature>
<accession>A0A7J5Z1N4</accession>
<feature type="compositionally biased region" description="Polar residues" evidence="1">
    <location>
        <begin position="92"/>
        <end position="119"/>
    </location>
</feature>
<proteinExistence type="predicted"/>
<evidence type="ECO:0000256" key="1">
    <source>
        <dbReference type="SAM" id="MobiDB-lite"/>
    </source>
</evidence>
<sequence length="246" mass="28092">MVAENNMVCRLWAHSRMISFICSSKYSSSILRNRRTDRGGALPVGLVQDQDLDVTQLKGGCVVQMVDQTSRCSDQNIWPRPQSRLLGLQVQPTCTQNSPGQNQRTHLVRTTQRNSPGQNHTEELTWSVPEDSPGQNQRTHLVRTTQRNSPGQNQRTHLVRTRGTHLVRTRELTWSEPEELTWSEPEELTWSEPEDSPGQNQRNSPGQNQRNSPGQNQRNSPEWTWIPSSLVGTRIRTRVTWDVLGL</sequence>
<name>A0A7J5Z1N4_DISMA</name>
<gene>
    <name evidence="2" type="ORF">F7725_016313</name>
</gene>
<organism evidence="2 3">
    <name type="scientific">Dissostichus mawsoni</name>
    <name type="common">Antarctic cod</name>
    <dbReference type="NCBI Taxonomy" id="36200"/>
    <lineage>
        <taxon>Eukaryota</taxon>
        <taxon>Metazoa</taxon>
        <taxon>Chordata</taxon>
        <taxon>Craniata</taxon>
        <taxon>Vertebrata</taxon>
        <taxon>Euteleostomi</taxon>
        <taxon>Actinopterygii</taxon>
        <taxon>Neopterygii</taxon>
        <taxon>Teleostei</taxon>
        <taxon>Neoteleostei</taxon>
        <taxon>Acanthomorphata</taxon>
        <taxon>Eupercaria</taxon>
        <taxon>Perciformes</taxon>
        <taxon>Notothenioidei</taxon>
        <taxon>Nototheniidae</taxon>
        <taxon>Dissostichus</taxon>
    </lineage>
</organism>
<protein>
    <submittedName>
        <fullName evidence="2">Uncharacterized protein</fullName>
    </submittedName>
</protein>
<dbReference type="EMBL" id="JAAKFY010000006">
    <property type="protein sequence ID" value="KAF3855590.1"/>
    <property type="molecule type" value="Genomic_DNA"/>
</dbReference>
<feature type="compositionally biased region" description="Basic residues" evidence="1">
    <location>
        <begin position="157"/>
        <end position="167"/>
    </location>
</feature>